<name>A0A9D2SFU2_9FIRM</name>
<accession>A0A9D2SFU2</accession>
<dbReference type="AlphaFoldDB" id="A0A9D2SFU2"/>
<comment type="subcellular location">
    <subcellularLocation>
        <location evidence="6">Cell membrane</location>
        <topology evidence="6">Multi-pass membrane protein</topology>
    </subcellularLocation>
    <subcellularLocation>
        <location evidence="1">Membrane</location>
        <topology evidence="1">Multi-pass membrane protein</topology>
    </subcellularLocation>
</comment>
<dbReference type="Pfam" id="PF01925">
    <property type="entry name" value="TauE"/>
    <property type="match status" value="1"/>
</dbReference>
<feature type="transmembrane region" description="Helical" evidence="6">
    <location>
        <begin position="22"/>
        <end position="55"/>
    </location>
</feature>
<dbReference type="Proteomes" id="UP000826793">
    <property type="component" value="Unassembled WGS sequence"/>
</dbReference>
<evidence type="ECO:0000256" key="2">
    <source>
        <dbReference type="ARBA" id="ARBA00009142"/>
    </source>
</evidence>
<proteinExistence type="inferred from homology"/>
<evidence type="ECO:0000256" key="7">
    <source>
        <dbReference type="SAM" id="MobiDB-lite"/>
    </source>
</evidence>
<feature type="region of interest" description="Disordered" evidence="7">
    <location>
        <begin position="146"/>
        <end position="173"/>
    </location>
</feature>
<reference evidence="8" key="2">
    <citation type="submission" date="2021-04" db="EMBL/GenBank/DDBJ databases">
        <authorList>
            <person name="Gilroy R."/>
        </authorList>
    </citation>
    <scope>NUCLEOTIDE SEQUENCE</scope>
    <source>
        <strain evidence="8">CHK185-1770</strain>
    </source>
</reference>
<feature type="transmembrane region" description="Helical" evidence="6">
    <location>
        <begin position="61"/>
        <end position="80"/>
    </location>
</feature>
<evidence type="ECO:0000256" key="4">
    <source>
        <dbReference type="ARBA" id="ARBA00022989"/>
    </source>
</evidence>
<comment type="similarity">
    <text evidence="2 6">Belongs to the 4-toluene sulfonate uptake permease (TSUP) (TC 2.A.102) family.</text>
</comment>
<dbReference type="InterPro" id="IPR051598">
    <property type="entry name" value="TSUP/Inactive_protease-like"/>
</dbReference>
<dbReference type="EMBL" id="DWXG01000033">
    <property type="protein sequence ID" value="HJB97742.1"/>
    <property type="molecule type" value="Genomic_DNA"/>
</dbReference>
<gene>
    <name evidence="8" type="ORF">H9710_04095</name>
</gene>
<organism evidence="8 9">
    <name type="scientific">Candidatus Acutalibacter pullicola</name>
    <dbReference type="NCBI Taxonomy" id="2838417"/>
    <lineage>
        <taxon>Bacteria</taxon>
        <taxon>Bacillati</taxon>
        <taxon>Bacillota</taxon>
        <taxon>Clostridia</taxon>
        <taxon>Eubacteriales</taxon>
        <taxon>Acutalibacteraceae</taxon>
        <taxon>Acutalibacter</taxon>
    </lineage>
</organism>
<sequence length="173" mass="18242">MGAPGLWAADPLRRHTGGARPVNWLCSLLVGAATGVLSGFGVGGGTLLLLWLTLVQGMGQFQAGGVNLLYFVCCALPALWGHFRHGLVEKQALLWCVLAGLPTCAAGAFLAAWLDTALLRRIFGVFLLVVGLRELFCKKEPHAKSAAHNSHQSTHTTPETQAGGQAGKFTKKG</sequence>
<feature type="transmembrane region" description="Helical" evidence="6">
    <location>
        <begin position="92"/>
        <end position="112"/>
    </location>
</feature>
<keyword evidence="5 6" id="KW-0472">Membrane</keyword>
<evidence type="ECO:0000313" key="9">
    <source>
        <dbReference type="Proteomes" id="UP000826793"/>
    </source>
</evidence>
<evidence type="ECO:0000256" key="5">
    <source>
        <dbReference type="ARBA" id="ARBA00023136"/>
    </source>
</evidence>
<dbReference type="GO" id="GO:0005886">
    <property type="term" value="C:plasma membrane"/>
    <property type="evidence" value="ECO:0007669"/>
    <property type="project" value="UniProtKB-SubCell"/>
</dbReference>
<evidence type="ECO:0000256" key="3">
    <source>
        <dbReference type="ARBA" id="ARBA00022692"/>
    </source>
</evidence>
<feature type="transmembrane region" description="Helical" evidence="6">
    <location>
        <begin position="118"/>
        <end position="136"/>
    </location>
</feature>
<feature type="compositionally biased region" description="Polar residues" evidence="7">
    <location>
        <begin position="147"/>
        <end position="163"/>
    </location>
</feature>
<dbReference type="PANTHER" id="PTHR43701:SF2">
    <property type="entry name" value="MEMBRANE TRANSPORTER PROTEIN YJNA-RELATED"/>
    <property type="match status" value="1"/>
</dbReference>
<dbReference type="InterPro" id="IPR002781">
    <property type="entry name" value="TM_pro_TauE-like"/>
</dbReference>
<dbReference type="PANTHER" id="PTHR43701">
    <property type="entry name" value="MEMBRANE TRANSPORTER PROTEIN MJ0441-RELATED"/>
    <property type="match status" value="1"/>
</dbReference>
<comment type="caution">
    <text evidence="8">The sequence shown here is derived from an EMBL/GenBank/DDBJ whole genome shotgun (WGS) entry which is preliminary data.</text>
</comment>
<evidence type="ECO:0000256" key="6">
    <source>
        <dbReference type="RuleBase" id="RU363041"/>
    </source>
</evidence>
<keyword evidence="4 6" id="KW-1133">Transmembrane helix</keyword>
<evidence type="ECO:0000313" key="8">
    <source>
        <dbReference type="EMBL" id="HJB97742.1"/>
    </source>
</evidence>
<keyword evidence="3 6" id="KW-0812">Transmembrane</keyword>
<protein>
    <recommendedName>
        <fullName evidence="6">Probable membrane transporter protein</fullName>
    </recommendedName>
</protein>
<reference evidence="8" key="1">
    <citation type="journal article" date="2021" name="PeerJ">
        <title>Extensive microbial diversity within the chicken gut microbiome revealed by metagenomics and culture.</title>
        <authorList>
            <person name="Gilroy R."/>
            <person name="Ravi A."/>
            <person name="Getino M."/>
            <person name="Pursley I."/>
            <person name="Horton D.L."/>
            <person name="Alikhan N.F."/>
            <person name="Baker D."/>
            <person name="Gharbi K."/>
            <person name="Hall N."/>
            <person name="Watson M."/>
            <person name="Adriaenssens E.M."/>
            <person name="Foster-Nyarko E."/>
            <person name="Jarju S."/>
            <person name="Secka A."/>
            <person name="Antonio M."/>
            <person name="Oren A."/>
            <person name="Chaudhuri R.R."/>
            <person name="La Ragione R."/>
            <person name="Hildebrand F."/>
            <person name="Pallen M.J."/>
        </authorList>
    </citation>
    <scope>NUCLEOTIDE SEQUENCE</scope>
    <source>
        <strain evidence="8">CHK185-1770</strain>
    </source>
</reference>
<evidence type="ECO:0000256" key="1">
    <source>
        <dbReference type="ARBA" id="ARBA00004141"/>
    </source>
</evidence>
<keyword evidence="6" id="KW-1003">Cell membrane</keyword>